<evidence type="ECO:0000313" key="2">
    <source>
        <dbReference type="Proteomes" id="UP000045545"/>
    </source>
</evidence>
<evidence type="ECO:0000313" key="1">
    <source>
        <dbReference type="EMBL" id="CFX15985.1"/>
    </source>
</evidence>
<reference evidence="1 2" key="1">
    <citation type="submission" date="2015-03" db="EMBL/GenBank/DDBJ databases">
        <authorList>
            <person name="Murphy D."/>
        </authorList>
    </citation>
    <scope>NUCLEOTIDE SEQUENCE [LARGE SCALE GENOMIC DNA]</scope>
    <source>
        <strain evidence="1 2">OL-4</strain>
    </source>
</reference>
<organism evidence="1 2">
    <name type="scientific">Syntrophomonas zehnderi OL-4</name>
    <dbReference type="NCBI Taxonomy" id="690567"/>
    <lineage>
        <taxon>Bacteria</taxon>
        <taxon>Bacillati</taxon>
        <taxon>Bacillota</taxon>
        <taxon>Clostridia</taxon>
        <taxon>Eubacteriales</taxon>
        <taxon>Syntrophomonadaceae</taxon>
        <taxon>Syntrophomonas</taxon>
    </lineage>
</organism>
<dbReference type="AlphaFoldDB" id="A0A0E4GCK3"/>
<gene>
    <name evidence="1" type="ORF">659</name>
</gene>
<protein>
    <submittedName>
        <fullName evidence="1">Uncharacterized</fullName>
    </submittedName>
</protein>
<name>A0A0E4GCK3_9FIRM</name>
<dbReference type="EMBL" id="CGIH01000009">
    <property type="protein sequence ID" value="CFX15985.1"/>
    <property type="molecule type" value="Genomic_DNA"/>
</dbReference>
<dbReference type="STRING" id="690567.659"/>
<dbReference type="Proteomes" id="UP000045545">
    <property type="component" value="Unassembled WGS sequence"/>
</dbReference>
<keyword evidence="2" id="KW-1185">Reference proteome</keyword>
<accession>A0A0E4GCK3</accession>
<proteinExistence type="predicted"/>
<sequence length="62" mass="7232">MYLNQIMVNGTSPKGNRFLLSYAPGCILITDEANRKFVVRLEDLRCFPFKKCLKWEKHAKTP</sequence>